<dbReference type="EMBL" id="VEPZ02000665">
    <property type="protein sequence ID" value="KAE8720993.1"/>
    <property type="molecule type" value="Genomic_DNA"/>
</dbReference>
<feature type="region of interest" description="Disordered" evidence="12">
    <location>
        <begin position="774"/>
        <end position="813"/>
    </location>
</feature>
<dbReference type="Proteomes" id="UP000436088">
    <property type="component" value="Unassembled WGS sequence"/>
</dbReference>
<dbReference type="InterPro" id="IPR032675">
    <property type="entry name" value="LRR_dom_sf"/>
</dbReference>
<dbReference type="PANTHER" id="PTHR48063">
    <property type="entry name" value="LRR RECEPTOR-LIKE KINASE"/>
    <property type="match status" value="1"/>
</dbReference>
<feature type="compositionally biased region" description="Basic and acidic residues" evidence="12">
    <location>
        <begin position="914"/>
        <end position="927"/>
    </location>
</feature>
<evidence type="ECO:0000256" key="7">
    <source>
        <dbReference type="ARBA" id="ARBA00022737"/>
    </source>
</evidence>
<keyword evidence="4" id="KW-0433">Leucine-rich repeat</keyword>
<evidence type="ECO:0000256" key="8">
    <source>
        <dbReference type="ARBA" id="ARBA00022989"/>
    </source>
</evidence>
<keyword evidence="10" id="KW-0675">Receptor</keyword>
<dbReference type="Pfam" id="PF00560">
    <property type="entry name" value="LRR_1"/>
    <property type="match status" value="14"/>
</dbReference>
<keyword evidence="11" id="KW-0325">Glycoprotein</keyword>
<reference evidence="15" key="1">
    <citation type="submission" date="2019-09" db="EMBL/GenBank/DDBJ databases">
        <title>Draft genome information of white flower Hibiscus syriacus.</title>
        <authorList>
            <person name="Kim Y.-M."/>
        </authorList>
    </citation>
    <scope>NUCLEOTIDE SEQUENCE [LARGE SCALE GENOMIC DNA]</scope>
    <source>
        <strain evidence="15">YM2019G1</strain>
    </source>
</reference>
<dbReference type="Pfam" id="PF08263">
    <property type="entry name" value="LRRNT_2"/>
    <property type="match status" value="1"/>
</dbReference>
<dbReference type="InterPro" id="IPR003591">
    <property type="entry name" value="Leu-rich_rpt_typical-subtyp"/>
</dbReference>
<evidence type="ECO:0000256" key="2">
    <source>
        <dbReference type="ARBA" id="ARBA00009592"/>
    </source>
</evidence>
<feature type="compositionally biased region" description="Basic and acidic residues" evidence="12">
    <location>
        <begin position="1165"/>
        <end position="1178"/>
    </location>
</feature>
<comment type="caution">
    <text evidence="15">The sequence shown here is derived from an EMBL/GenBank/DDBJ whole genome shotgun (WGS) entry which is preliminary data.</text>
</comment>
<feature type="compositionally biased region" description="Polar residues" evidence="12">
    <location>
        <begin position="780"/>
        <end position="799"/>
    </location>
</feature>
<feature type="domain" description="Leucine-rich repeat-containing N-terminal plant-type" evidence="14">
    <location>
        <begin position="33"/>
        <end position="70"/>
    </location>
</feature>
<evidence type="ECO:0000256" key="11">
    <source>
        <dbReference type="ARBA" id="ARBA00023180"/>
    </source>
</evidence>
<comment type="similarity">
    <text evidence="2">Belongs to the RLP family.</text>
</comment>
<accession>A0A6A3BW65</accession>
<keyword evidence="7" id="KW-0677">Repeat</keyword>
<evidence type="ECO:0000256" key="1">
    <source>
        <dbReference type="ARBA" id="ARBA00004251"/>
    </source>
</evidence>
<evidence type="ECO:0000256" key="6">
    <source>
        <dbReference type="ARBA" id="ARBA00022729"/>
    </source>
</evidence>
<dbReference type="PROSITE" id="PS51450">
    <property type="entry name" value="LRR"/>
    <property type="match status" value="1"/>
</dbReference>
<feature type="compositionally biased region" description="Polar residues" evidence="12">
    <location>
        <begin position="902"/>
        <end position="913"/>
    </location>
</feature>
<protein>
    <recommendedName>
        <fullName evidence="14">Leucine-rich repeat-containing N-terminal plant-type domain-containing protein</fullName>
    </recommendedName>
</protein>
<dbReference type="SUPFAM" id="SSF52047">
    <property type="entry name" value="RNI-like"/>
    <property type="match status" value="1"/>
</dbReference>
<dbReference type="PANTHER" id="PTHR48063:SF48">
    <property type="entry name" value="LRR RECEPTOR-LIKE SERINE_THREONINE-PROTEIN KINASE FLS2"/>
    <property type="match status" value="1"/>
</dbReference>
<dbReference type="FunFam" id="3.80.10.10:FF:000213">
    <property type="entry name" value="Tyrosine-sulfated glycopeptide receptor 1"/>
    <property type="match status" value="1"/>
</dbReference>
<feature type="region of interest" description="Disordered" evidence="12">
    <location>
        <begin position="1156"/>
        <end position="1222"/>
    </location>
</feature>
<dbReference type="SMART" id="SM00369">
    <property type="entry name" value="LRR_TYP"/>
    <property type="match status" value="7"/>
</dbReference>
<evidence type="ECO:0000313" key="15">
    <source>
        <dbReference type="EMBL" id="KAE8720993.1"/>
    </source>
</evidence>
<name>A0A6A3BW65_HIBSY</name>
<dbReference type="Gene3D" id="3.80.10.10">
    <property type="entry name" value="Ribonuclease Inhibitor"/>
    <property type="match status" value="3"/>
</dbReference>
<dbReference type="FunFam" id="3.80.10.10:FF:000041">
    <property type="entry name" value="LRR receptor-like serine/threonine-protein kinase ERECTA"/>
    <property type="match status" value="1"/>
</dbReference>
<evidence type="ECO:0000256" key="4">
    <source>
        <dbReference type="ARBA" id="ARBA00022614"/>
    </source>
</evidence>
<evidence type="ECO:0000256" key="12">
    <source>
        <dbReference type="SAM" id="MobiDB-lite"/>
    </source>
</evidence>
<dbReference type="FunFam" id="3.80.10.10:FF:000095">
    <property type="entry name" value="LRR receptor-like serine/threonine-protein kinase GSO1"/>
    <property type="match status" value="1"/>
</dbReference>
<dbReference type="GO" id="GO:0005886">
    <property type="term" value="C:plasma membrane"/>
    <property type="evidence" value="ECO:0007669"/>
    <property type="project" value="UniProtKB-SubCell"/>
</dbReference>
<evidence type="ECO:0000256" key="5">
    <source>
        <dbReference type="ARBA" id="ARBA00022692"/>
    </source>
</evidence>
<evidence type="ECO:0000256" key="13">
    <source>
        <dbReference type="SAM" id="SignalP"/>
    </source>
</evidence>
<sequence>MTILTISLFSFLLLIASICLCFCNGDSNVLCIESERDALLKFKNDLIDPSNSLSSWVEGGDCCDWNGVVCHNSTAHVTQLLLAPPDGRQGYGRSALGGKINPSLLELQHLNWLDLSNNNFSTIQIPKFLGLLGSLTYLNLSQTRFQGAIPRNLGNFSELQYLDLGPTDWLQVTLSNLPSLLELHLSDCMLQDDTSPISTVNSTNSLAVLDLSWNELSSVLMSIFGLHGLVSIDLSYNSLEGPIPDYFGNMSFLEVVDSSFNSLNSSIPNSLYSLNHLQSLTLSFNDLQGEISSAIGNLSSLIHLDLSFNELQGKVPDSLGDLCKLKEMDLSSNGIDQDISQILLILSTCCLDSLESLRMSYNQLSGHLTDQLGQFKNLAYMDLARNNISGLIPWSIGELSFLKAFDVSENQLNGNIVDLCSNRFFGPLPRLLSNRFSGPLEYLSLSRSLFSGSLYEFVCNSSMTSMKVLLIDTNFLSGGIPDCWNLGQELKFLNLGNNNLTGKIPSSLGDKSLEMLNLRNNSMLGELPSTLQNCTNLVVLDLSKNHFSGRIPAWIGDKLSKLVVLSLRSNNFDGHIPHTICTLQSLQNLDLGHNNISGAIPKCFRHLSAMAIEEKQHIYYSEWLYNDANVETSISLIGASLVLKGREDLYSTTLGLVTSIDLSANSFTGEIPKEFGTLIGLLSLNLSRNLLTGNIPDNIGNLKLMESLDLSMNQLHGEIPSSLSNLNFLNHFNVSYNNLTGQIPTGTQLQRFDNSSYMANYLCGPPLSKSCSAKGVPTDVTKNGSSSGRIKDLQQSGDNCQKRSKRSQIRVGAMAADKGKVKIEKLDGALKTFLEGLRPEAMLGGKQGDAQRLSEAIAVAKKMTELAGVKPSSDVSSRPMPRDSDNNGGDREKVQRGDGRESSSNSQCEPSTVRSERKPSGKNDKAKSGAKKKMSKEKLKCYFCDGPHLIRGCPEKRHLTTIMKRMEEGEVAGIGTVASVKTAKSEKRLGPIEGINATKQGTRRGKTIDVEAAEPRRKPDLIASIQAIKTGARLNEAICSKVAKSRGKHGATTSSQVVNPGSRCDETAGVKAVEHNKGPSAIARDKAVKPRVQSEQYVSRFRRLMLKVSSLTEEDGFFTFMFGLKPWAKKVLERREVNELSKALTTVESIKKFGVKKNKTSKAKPKAESSNKRFRDEGKSEDEECCSSSGRESPLNDEPDGESGEEVCSLDTSSSVKDAKPRLRIELFREEDEPRIEGVLRVGSIRFISTKASRSQVQEELAMSKEFAEHVRVENMASETIIGERSKQGLAEDVQVRNNPSKTSRLESKGANILRDKATMEKLPICKMGSELQPSC</sequence>
<feature type="compositionally biased region" description="Basic and acidic residues" evidence="12">
    <location>
        <begin position="880"/>
        <end position="901"/>
    </location>
</feature>
<keyword evidence="16" id="KW-1185">Reference proteome</keyword>
<keyword evidence="9" id="KW-0472">Membrane</keyword>
<proteinExistence type="inferred from homology"/>
<feature type="compositionally biased region" description="Acidic residues" evidence="12">
    <location>
        <begin position="1195"/>
        <end position="1205"/>
    </location>
</feature>
<gene>
    <name evidence="15" type="ORF">F3Y22_tig00017792pilonHSYRG00087</name>
</gene>
<dbReference type="InterPro" id="IPR046956">
    <property type="entry name" value="RLP23-like"/>
</dbReference>
<keyword evidence="5" id="KW-0812">Transmembrane</keyword>
<evidence type="ECO:0000313" key="16">
    <source>
        <dbReference type="Proteomes" id="UP000436088"/>
    </source>
</evidence>
<evidence type="ECO:0000259" key="14">
    <source>
        <dbReference type="Pfam" id="PF08263"/>
    </source>
</evidence>
<feature type="signal peptide" evidence="13">
    <location>
        <begin position="1"/>
        <end position="25"/>
    </location>
</feature>
<keyword evidence="3" id="KW-1003">Cell membrane</keyword>
<evidence type="ECO:0000256" key="10">
    <source>
        <dbReference type="ARBA" id="ARBA00023170"/>
    </source>
</evidence>
<dbReference type="InterPro" id="IPR013210">
    <property type="entry name" value="LRR_N_plant-typ"/>
</dbReference>
<feature type="chain" id="PRO_5025620318" description="Leucine-rich repeat-containing N-terminal plant-type domain-containing protein" evidence="13">
    <location>
        <begin position="26"/>
        <end position="1336"/>
    </location>
</feature>
<keyword evidence="6 13" id="KW-0732">Signal</keyword>
<feature type="region of interest" description="Disordered" evidence="12">
    <location>
        <begin position="867"/>
        <end position="932"/>
    </location>
</feature>
<dbReference type="SUPFAM" id="SSF52058">
    <property type="entry name" value="L domain-like"/>
    <property type="match status" value="1"/>
</dbReference>
<evidence type="ECO:0000256" key="9">
    <source>
        <dbReference type="ARBA" id="ARBA00023136"/>
    </source>
</evidence>
<dbReference type="InterPro" id="IPR001611">
    <property type="entry name" value="Leu-rich_rpt"/>
</dbReference>
<keyword evidence="8" id="KW-1133">Transmembrane helix</keyword>
<comment type="subcellular location">
    <subcellularLocation>
        <location evidence="1">Cell membrane</location>
        <topology evidence="1">Single-pass type I membrane protein</topology>
    </subcellularLocation>
</comment>
<organism evidence="15 16">
    <name type="scientific">Hibiscus syriacus</name>
    <name type="common">Rose of Sharon</name>
    <dbReference type="NCBI Taxonomy" id="106335"/>
    <lineage>
        <taxon>Eukaryota</taxon>
        <taxon>Viridiplantae</taxon>
        <taxon>Streptophyta</taxon>
        <taxon>Embryophyta</taxon>
        <taxon>Tracheophyta</taxon>
        <taxon>Spermatophyta</taxon>
        <taxon>Magnoliopsida</taxon>
        <taxon>eudicotyledons</taxon>
        <taxon>Gunneridae</taxon>
        <taxon>Pentapetalae</taxon>
        <taxon>rosids</taxon>
        <taxon>malvids</taxon>
        <taxon>Malvales</taxon>
        <taxon>Malvaceae</taxon>
        <taxon>Malvoideae</taxon>
        <taxon>Hibiscus</taxon>
    </lineage>
</organism>
<evidence type="ECO:0000256" key="3">
    <source>
        <dbReference type="ARBA" id="ARBA00022475"/>
    </source>
</evidence>